<dbReference type="SUPFAM" id="SSF53448">
    <property type="entry name" value="Nucleotide-diphospho-sugar transferases"/>
    <property type="match status" value="1"/>
</dbReference>
<proteinExistence type="predicted"/>
<dbReference type="AlphaFoldDB" id="A0A0G0F0S8"/>
<dbReference type="Gene3D" id="3.90.550.10">
    <property type="entry name" value="Spore Coat Polysaccharide Biosynthesis Protein SpsA, Chain A"/>
    <property type="match status" value="1"/>
</dbReference>
<evidence type="ECO:0000259" key="1">
    <source>
        <dbReference type="Pfam" id="PF00535"/>
    </source>
</evidence>
<name>A0A0G0F0S8_9BACT</name>
<accession>A0A0G0F0S8</accession>
<evidence type="ECO:0000313" key="2">
    <source>
        <dbReference type="EMBL" id="KKQ07260.1"/>
    </source>
</evidence>
<dbReference type="Pfam" id="PF00535">
    <property type="entry name" value="Glycos_transf_2"/>
    <property type="match status" value="1"/>
</dbReference>
<dbReference type="Proteomes" id="UP000034492">
    <property type="component" value="Unassembled WGS sequence"/>
</dbReference>
<comment type="caution">
    <text evidence="2">The sequence shown here is derived from an EMBL/GenBank/DDBJ whole genome shotgun (WGS) entry which is preliminary data.</text>
</comment>
<reference evidence="2 3" key="1">
    <citation type="journal article" date="2015" name="Nature">
        <title>rRNA introns, odd ribosomes, and small enigmatic genomes across a large radiation of phyla.</title>
        <authorList>
            <person name="Brown C.T."/>
            <person name="Hug L.A."/>
            <person name="Thomas B.C."/>
            <person name="Sharon I."/>
            <person name="Castelle C.J."/>
            <person name="Singh A."/>
            <person name="Wilkins M.J."/>
            <person name="Williams K.H."/>
            <person name="Banfield J.F."/>
        </authorList>
    </citation>
    <scope>NUCLEOTIDE SEQUENCE [LARGE SCALE GENOMIC DNA]</scope>
</reference>
<dbReference type="CDD" id="cd00761">
    <property type="entry name" value="Glyco_tranf_GTA_type"/>
    <property type="match status" value="1"/>
</dbReference>
<evidence type="ECO:0000313" key="3">
    <source>
        <dbReference type="Proteomes" id="UP000034492"/>
    </source>
</evidence>
<gene>
    <name evidence="2" type="ORF">US19_C0051G0017</name>
</gene>
<dbReference type="EMBL" id="LBSA01000051">
    <property type="protein sequence ID" value="KKQ07260.1"/>
    <property type="molecule type" value="Genomic_DNA"/>
</dbReference>
<organism evidence="2 3">
    <name type="scientific">Candidatus Daviesbacteria bacterium GW2011_GWB1_36_5</name>
    <dbReference type="NCBI Taxonomy" id="1618426"/>
    <lineage>
        <taxon>Bacteria</taxon>
        <taxon>Candidatus Daviesiibacteriota</taxon>
    </lineage>
</organism>
<dbReference type="InterPro" id="IPR001173">
    <property type="entry name" value="Glyco_trans_2-like"/>
</dbReference>
<feature type="domain" description="Glycosyltransferase 2-like" evidence="1">
    <location>
        <begin position="3"/>
        <end position="103"/>
    </location>
</feature>
<dbReference type="InterPro" id="IPR029044">
    <property type="entry name" value="Nucleotide-diphossugar_trans"/>
</dbReference>
<sequence length="219" mass="25171">MLSVIIPSFKDPLLFKTIESLLENAEGEIEIIAVLDGYWPDAAMINDERVKYLHIGKNRGMREAINAGVAISRGEYIMRTDEHCVFGKGYDVILTNSLESNWIVTPRRYFLDPVKWEVMDLPYVDYEKLSIQSAKDTRKFTGIPWTQRQEERKDIMIDETMAMQGSCWVMPRQWWDTVIGELQTEGYGPMYQDSHDGLPTNMLVSRALIGMGILISILI</sequence>
<protein>
    <recommendedName>
        <fullName evidence="1">Glycosyltransferase 2-like domain-containing protein</fullName>
    </recommendedName>
</protein>